<dbReference type="Proteomes" id="UP000576087">
    <property type="component" value="Unassembled WGS sequence"/>
</dbReference>
<comment type="caution">
    <text evidence="2">The sequence shown here is derived from an EMBL/GenBank/DDBJ whole genome shotgun (WGS) entry which is preliminary data.</text>
</comment>
<accession>A0A7W6WND8</accession>
<dbReference type="EMBL" id="JACIHM010000001">
    <property type="protein sequence ID" value="MBB4445086.1"/>
    <property type="molecule type" value="Genomic_DNA"/>
</dbReference>
<evidence type="ECO:0000256" key="1">
    <source>
        <dbReference type="SAM" id="MobiDB-lite"/>
    </source>
</evidence>
<evidence type="ECO:0000313" key="6">
    <source>
        <dbReference type="Proteomes" id="UP000524535"/>
    </source>
</evidence>
<evidence type="ECO:0000313" key="2">
    <source>
        <dbReference type="EMBL" id="MBB4347207.1"/>
    </source>
</evidence>
<feature type="region of interest" description="Disordered" evidence="1">
    <location>
        <begin position="59"/>
        <end position="80"/>
    </location>
</feature>
<gene>
    <name evidence="3" type="ORF">GGE31_000870</name>
    <name evidence="2" type="ORF">GGE33_000915</name>
    <name evidence="4" type="ORF">GGE35_000868</name>
</gene>
<evidence type="ECO:0000313" key="4">
    <source>
        <dbReference type="EMBL" id="MBB4445086.1"/>
    </source>
</evidence>
<evidence type="ECO:0000313" key="5">
    <source>
        <dbReference type="Proteomes" id="UP000520770"/>
    </source>
</evidence>
<name>A0A7W6WND8_9HYPH</name>
<organism evidence="2 5">
    <name type="scientific">Aliirhizobium cellulosilyticum</name>
    <dbReference type="NCBI Taxonomy" id="393664"/>
    <lineage>
        <taxon>Bacteria</taxon>
        <taxon>Pseudomonadati</taxon>
        <taxon>Pseudomonadota</taxon>
        <taxon>Alphaproteobacteria</taxon>
        <taxon>Hyphomicrobiales</taxon>
        <taxon>Rhizobiaceae</taxon>
        <taxon>Aliirhizobium</taxon>
    </lineage>
</organism>
<proteinExistence type="predicted"/>
<evidence type="ECO:0000313" key="3">
    <source>
        <dbReference type="EMBL" id="MBB4410399.1"/>
    </source>
</evidence>
<dbReference type="EMBL" id="JACIGW010000001">
    <property type="protein sequence ID" value="MBB4347207.1"/>
    <property type="molecule type" value="Genomic_DNA"/>
</dbReference>
<sequence>MGSLQFLFLALQKELHLVETLCQSPHLIGGAPVDVVSRAKSAGGLDCGCQTCQRANDHDPVAENGSAEHSQDSDDENGYERKLDLMQAREPIGNRDVDRQSADFTRSLQGSIDHRLAARFESIEFWRSGNGFEDVELARGVIDLNGVDHLIKQHHLRDLADAVQIQVP</sequence>
<evidence type="ECO:0000313" key="7">
    <source>
        <dbReference type="Proteomes" id="UP000576087"/>
    </source>
</evidence>
<keyword evidence="6" id="KW-1185">Reference proteome</keyword>
<dbReference type="EMBL" id="JACIGY010000001">
    <property type="protein sequence ID" value="MBB4410399.1"/>
    <property type="molecule type" value="Genomic_DNA"/>
</dbReference>
<dbReference type="Proteomes" id="UP000524535">
    <property type="component" value="Unassembled WGS sequence"/>
</dbReference>
<protein>
    <submittedName>
        <fullName evidence="2">Uncharacterized protein</fullName>
    </submittedName>
</protein>
<dbReference type="AlphaFoldDB" id="A0A7W6WND8"/>
<reference evidence="5 6" key="1">
    <citation type="submission" date="2020-08" db="EMBL/GenBank/DDBJ databases">
        <title>Genomic Encyclopedia of Type Strains, Phase IV (KMG-V): Genome sequencing to study the core and pangenomes of soil and plant-associated prokaryotes.</title>
        <authorList>
            <person name="Whitman W."/>
        </authorList>
    </citation>
    <scope>NUCLEOTIDE SEQUENCE [LARGE SCALE GENOMIC DNA]</scope>
    <source>
        <strain evidence="3 6">SEMIA 444</strain>
        <strain evidence="2 5">SEMIA 448</strain>
        <strain evidence="4 7">SEMIA 452</strain>
    </source>
</reference>
<dbReference type="Proteomes" id="UP000520770">
    <property type="component" value="Unassembled WGS sequence"/>
</dbReference>